<proteinExistence type="predicted"/>
<protein>
    <submittedName>
        <fullName evidence="1">Uncharacterized protein</fullName>
    </submittedName>
</protein>
<keyword evidence="2" id="KW-1185">Reference proteome</keyword>
<evidence type="ECO:0000313" key="1">
    <source>
        <dbReference type="EMBL" id="MCI2285977.1"/>
    </source>
</evidence>
<gene>
    <name evidence="1" type="ORF">L3081_24430</name>
</gene>
<evidence type="ECO:0000313" key="2">
    <source>
        <dbReference type="Proteomes" id="UP001139646"/>
    </source>
</evidence>
<accession>A0ABS9XAB2</accession>
<sequence>MDSKTKKLAKKLKECTESGPIEYPDQYKYAVDLCKEVERDFDETNHMPPKMKDDWNDLKEKINEYD</sequence>
<dbReference type="RefSeq" id="WP_242289052.1">
    <property type="nucleotide sequence ID" value="NZ_JAKKSL010000007.1"/>
</dbReference>
<name>A0ABS9XAB2_9GAMM</name>
<comment type="caution">
    <text evidence="1">The sequence shown here is derived from an EMBL/GenBank/DDBJ whole genome shotgun (WGS) entry which is preliminary data.</text>
</comment>
<dbReference type="Proteomes" id="UP001139646">
    <property type="component" value="Unassembled WGS sequence"/>
</dbReference>
<reference evidence="1" key="1">
    <citation type="submission" date="2022-01" db="EMBL/GenBank/DDBJ databases">
        <title>Colwellia maritima, isolated from seawater.</title>
        <authorList>
            <person name="Kristyanto S."/>
            <person name="Jung J."/>
            <person name="Jeon C.O."/>
        </authorList>
    </citation>
    <scope>NUCLEOTIDE SEQUENCE</scope>
    <source>
        <strain evidence="1">MSW7</strain>
    </source>
</reference>
<organism evidence="1 2">
    <name type="scientific">Colwellia maritima</name>
    <dbReference type="NCBI Taxonomy" id="2912588"/>
    <lineage>
        <taxon>Bacteria</taxon>
        <taxon>Pseudomonadati</taxon>
        <taxon>Pseudomonadota</taxon>
        <taxon>Gammaproteobacteria</taxon>
        <taxon>Alteromonadales</taxon>
        <taxon>Colwelliaceae</taxon>
        <taxon>Colwellia</taxon>
    </lineage>
</organism>
<dbReference type="EMBL" id="JAKKSL010000007">
    <property type="protein sequence ID" value="MCI2285977.1"/>
    <property type="molecule type" value="Genomic_DNA"/>
</dbReference>